<reference evidence="1" key="1">
    <citation type="submission" date="2021-05" db="EMBL/GenBank/DDBJ databases">
        <title>The genome of the haptophyte Pavlova lutheri (Diacronema luteri, Pavlovales) - a model for lipid biosynthesis in eukaryotic algae.</title>
        <authorList>
            <person name="Hulatt C.J."/>
            <person name="Posewitz M.C."/>
        </authorList>
    </citation>
    <scope>NUCLEOTIDE SEQUENCE</scope>
    <source>
        <strain evidence="1">NIVA-4/92</strain>
    </source>
</reference>
<organism evidence="1 2">
    <name type="scientific">Diacronema lutheri</name>
    <name type="common">Unicellular marine alga</name>
    <name type="synonym">Monochrysis lutheri</name>
    <dbReference type="NCBI Taxonomy" id="2081491"/>
    <lineage>
        <taxon>Eukaryota</taxon>
        <taxon>Haptista</taxon>
        <taxon>Haptophyta</taxon>
        <taxon>Pavlovophyceae</taxon>
        <taxon>Pavlovales</taxon>
        <taxon>Pavlovaceae</taxon>
        <taxon>Diacronema</taxon>
    </lineage>
</organism>
<comment type="caution">
    <text evidence="1">The sequence shown here is derived from an EMBL/GenBank/DDBJ whole genome shotgun (WGS) entry which is preliminary data.</text>
</comment>
<dbReference type="Proteomes" id="UP000751190">
    <property type="component" value="Unassembled WGS sequence"/>
</dbReference>
<protein>
    <submittedName>
        <fullName evidence="1">Uncharacterized protein</fullName>
    </submittedName>
</protein>
<gene>
    <name evidence="1" type="ORF">KFE25_001870</name>
</gene>
<evidence type="ECO:0000313" key="2">
    <source>
        <dbReference type="Proteomes" id="UP000751190"/>
    </source>
</evidence>
<dbReference type="EMBL" id="JAGTXO010000008">
    <property type="protein sequence ID" value="KAG8466114.1"/>
    <property type="molecule type" value="Genomic_DNA"/>
</dbReference>
<keyword evidence="2" id="KW-1185">Reference proteome</keyword>
<accession>A0A8J5XT75</accession>
<evidence type="ECO:0000313" key="1">
    <source>
        <dbReference type="EMBL" id="KAG8466114.1"/>
    </source>
</evidence>
<sequence>MSTNFFESVREKKPAELAEEYAREKARSTQLRAALTQLEHLERIELGAEPPKDVLPLPKPGDRPYSQEVYVNQSGSDSLFTGLSKRTPIGGFFSS</sequence>
<proteinExistence type="predicted"/>
<dbReference type="AlphaFoldDB" id="A0A8J5XT75"/>
<name>A0A8J5XT75_DIALT</name>